<dbReference type="InterPro" id="IPR008889">
    <property type="entry name" value="VQ"/>
</dbReference>
<proteinExistence type="predicted"/>
<feature type="compositionally biased region" description="Low complexity" evidence="1">
    <location>
        <begin position="37"/>
        <end position="63"/>
    </location>
</feature>
<dbReference type="Proteomes" id="UP000655225">
    <property type="component" value="Unassembled WGS sequence"/>
</dbReference>
<dbReference type="PANTHER" id="PTHR33143:SF76">
    <property type="entry name" value="VQ MOTIF-CONTAINING PROTEIN 8, CHLOROPLASTIC"/>
    <property type="match status" value="1"/>
</dbReference>
<evidence type="ECO:0000313" key="3">
    <source>
        <dbReference type="EMBL" id="KAF8407807.1"/>
    </source>
</evidence>
<feature type="domain" description="VQ" evidence="2">
    <location>
        <begin position="77"/>
        <end position="101"/>
    </location>
</feature>
<keyword evidence="4" id="KW-1185">Reference proteome</keyword>
<evidence type="ECO:0000259" key="2">
    <source>
        <dbReference type="Pfam" id="PF05678"/>
    </source>
</evidence>
<organism evidence="3 4">
    <name type="scientific">Tetracentron sinense</name>
    <name type="common">Spur-leaf</name>
    <dbReference type="NCBI Taxonomy" id="13715"/>
    <lineage>
        <taxon>Eukaryota</taxon>
        <taxon>Viridiplantae</taxon>
        <taxon>Streptophyta</taxon>
        <taxon>Embryophyta</taxon>
        <taxon>Tracheophyta</taxon>
        <taxon>Spermatophyta</taxon>
        <taxon>Magnoliopsida</taxon>
        <taxon>Trochodendrales</taxon>
        <taxon>Trochodendraceae</taxon>
        <taxon>Tetracentron</taxon>
    </lineage>
</organism>
<dbReference type="GO" id="GO:0005634">
    <property type="term" value="C:nucleus"/>
    <property type="evidence" value="ECO:0007669"/>
    <property type="project" value="TreeGrafter"/>
</dbReference>
<evidence type="ECO:0000313" key="4">
    <source>
        <dbReference type="Proteomes" id="UP000655225"/>
    </source>
</evidence>
<sequence>MSPVNFINDQHAKKEINIGSRPSPLKIKHESHFIQKSSSSSSSSSLTNGAAAAPKQQPQQQYRKAMHQQRHPVIIYTHSPRIIKTQARDFMALVQKLTGLSRSENQEQQPQSQQISLEGNKDIKGVESDDNESSSVVTNENCGSLEDVKLISSSSVSDPIFNHPNPYFSDIPLFTPSSMDFFCSTQPFYRYSDSIFVSPNMGSSISPSIMEVMKGFPDY</sequence>
<feature type="region of interest" description="Disordered" evidence="1">
    <location>
        <begin position="101"/>
        <end position="138"/>
    </location>
</feature>
<feature type="region of interest" description="Disordered" evidence="1">
    <location>
        <begin position="1"/>
        <end position="68"/>
    </location>
</feature>
<evidence type="ECO:0000256" key="1">
    <source>
        <dbReference type="SAM" id="MobiDB-lite"/>
    </source>
</evidence>
<gene>
    <name evidence="3" type="ORF">HHK36_006943</name>
</gene>
<dbReference type="OrthoDB" id="1917757at2759"/>
<comment type="caution">
    <text evidence="3">The sequence shown here is derived from an EMBL/GenBank/DDBJ whole genome shotgun (WGS) entry which is preliminary data.</text>
</comment>
<feature type="compositionally biased region" description="Low complexity" evidence="1">
    <location>
        <begin position="101"/>
        <end position="118"/>
    </location>
</feature>
<accession>A0A835DPN8</accession>
<dbReference type="OMA" id="RYSESAY"/>
<dbReference type="Pfam" id="PF05678">
    <property type="entry name" value="VQ"/>
    <property type="match status" value="1"/>
</dbReference>
<reference evidence="3 4" key="1">
    <citation type="submission" date="2020-04" db="EMBL/GenBank/DDBJ databases">
        <title>Plant Genome Project.</title>
        <authorList>
            <person name="Zhang R.-G."/>
        </authorList>
    </citation>
    <scope>NUCLEOTIDE SEQUENCE [LARGE SCALE GENOMIC DNA]</scope>
    <source>
        <strain evidence="3">YNK0</strain>
        <tissue evidence="3">Leaf</tissue>
    </source>
</reference>
<dbReference type="EMBL" id="JABCRI010000004">
    <property type="protein sequence ID" value="KAF8407807.1"/>
    <property type="molecule type" value="Genomic_DNA"/>
</dbReference>
<dbReference type="InterPro" id="IPR039607">
    <property type="entry name" value="VQ_8/17/18/20/21/25"/>
</dbReference>
<name>A0A835DPN8_TETSI</name>
<dbReference type="AlphaFoldDB" id="A0A835DPN8"/>
<dbReference type="PANTHER" id="PTHR33143">
    <property type="entry name" value="F16F4.1 PROTEIN-RELATED"/>
    <property type="match status" value="1"/>
</dbReference>
<protein>
    <recommendedName>
        <fullName evidence="2">VQ domain-containing protein</fullName>
    </recommendedName>
</protein>